<dbReference type="AlphaFoldDB" id="A0A517TB80"/>
<protein>
    <submittedName>
        <fullName evidence="1">Uncharacterized protein</fullName>
    </submittedName>
</protein>
<dbReference type="KEGG" id="chya:V22_28860"/>
<keyword evidence="2" id="KW-1185">Reference proteome</keyword>
<gene>
    <name evidence="1" type="ORF">V22_28860</name>
</gene>
<proteinExistence type="predicted"/>
<accession>A0A517TB80</accession>
<sequence length="57" mass="6469">MFQLIIPEGTLLRTDDIDAAAAVFKVWRDCQRLRPTEFGDISLLHQHGNHLNAAESH</sequence>
<reference evidence="1 2" key="1">
    <citation type="submission" date="2019-02" db="EMBL/GenBank/DDBJ databases">
        <title>Deep-cultivation of Planctomycetes and their phenomic and genomic characterization uncovers novel biology.</title>
        <authorList>
            <person name="Wiegand S."/>
            <person name="Jogler M."/>
            <person name="Boedeker C."/>
            <person name="Pinto D."/>
            <person name="Vollmers J."/>
            <person name="Rivas-Marin E."/>
            <person name="Kohn T."/>
            <person name="Peeters S.H."/>
            <person name="Heuer A."/>
            <person name="Rast P."/>
            <person name="Oberbeckmann S."/>
            <person name="Bunk B."/>
            <person name="Jeske O."/>
            <person name="Meyerdierks A."/>
            <person name="Storesund J.E."/>
            <person name="Kallscheuer N."/>
            <person name="Luecker S."/>
            <person name="Lage O.M."/>
            <person name="Pohl T."/>
            <person name="Merkel B.J."/>
            <person name="Hornburger P."/>
            <person name="Mueller R.-W."/>
            <person name="Bruemmer F."/>
            <person name="Labrenz M."/>
            <person name="Spormann A.M."/>
            <person name="Op den Camp H."/>
            <person name="Overmann J."/>
            <person name="Amann R."/>
            <person name="Jetten M.S.M."/>
            <person name="Mascher T."/>
            <person name="Medema M.H."/>
            <person name="Devos D.P."/>
            <person name="Kaster A.-K."/>
            <person name="Ovreas L."/>
            <person name="Rohde M."/>
            <person name="Galperin M.Y."/>
            <person name="Jogler C."/>
        </authorList>
    </citation>
    <scope>NUCLEOTIDE SEQUENCE [LARGE SCALE GENOMIC DNA]</scope>
    <source>
        <strain evidence="1 2">V22</strain>
    </source>
</reference>
<dbReference type="EMBL" id="CP036316">
    <property type="protein sequence ID" value="QDT65628.1"/>
    <property type="molecule type" value="Genomic_DNA"/>
</dbReference>
<evidence type="ECO:0000313" key="2">
    <source>
        <dbReference type="Proteomes" id="UP000319976"/>
    </source>
</evidence>
<dbReference type="RefSeq" id="WP_197439619.1">
    <property type="nucleotide sequence ID" value="NZ_CP036316.1"/>
</dbReference>
<name>A0A517TB80_9PLAN</name>
<evidence type="ECO:0000313" key="1">
    <source>
        <dbReference type="EMBL" id="QDT65628.1"/>
    </source>
</evidence>
<organism evidence="1 2">
    <name type="scientific">Calycomorphotria hydatis</name>
    <dbReference type="NCBI Taxonomy" id="2528027"/>
    <lineage>
        <taxon>Bacteria</taxon>
        <taxon>Pseudomonadati</taxon>
        <taxon>Planctomycetota</taxon>
        <taxon>Planctomycetia</taxon>
        <taxon>Planctomycetales</taxon>
        <taxon>Planctomycetaceae</taxon>
        <taxon>Calycomorphotria</taxon>
    </lineage>
</organism>
<dbReference type="Proteomes" id="UP000319976">
    <property type="component" value="Chromosome"/>
</dbReference>